<comment type="caution">
    <text evidence="5">The sequence shown here is derived from an EMBL/GenBank/DDBJ whole genome shotgun (WGS) entry which is preliminary data.</text>
</comment>
<evidence type="ECO:0000256" key="2">
    <source>
        <dbReference type="ARBA" id="ARBA00022679"/>
    </source>
</evidence>
<dbReference type="GO" id="GO:0016301">
    <property type="term" value="F:kinase activity"/>
    <property type="evidence" value="ECO:0007669"/>
    <property type="project" value="UniProtKB-KW"/>
</dbReference>
<name>A0ABV7V321_9SPHN</name>
<dbReference type="PANTHER" id="PTHR43085">
    <property type="entry name" value="HEXOKINASE FAMILY MEMBER"/>
    <property type="match status" value="1"/>
</dbReference>
<keyword evidence="2" id="KW-0808">Transferase</keyword>
<evidence type="ECO:0000259" key="4">
    <source>
        <dbReference type="Pfam" id="PF00294"/>
    </source>
</evidence>
<comment type="similarity">
    <text evidence="1">Belongs to the carbohydrate kinase PfkB family.</text>
</comment>
<dbReference type="SUPFAM" id="SSF53613">
    <property type="entry name" value="Ribokinase-like"/>
    <property type="match status" value="1"/>
</dbReference>
<dbReference type="InterPro" id="IPR029056">
    <property type="entry name" value="Ribokinase-like"/>
</dbReference>
<keyword evidence="3 5" id="KW-0418">Kinase</keyword>
<sequence length="298" mass="30793">MGAPAGHIVCLGEGMLELTGADDSFRLGHGGDTLNTAIHLARAGHDVAFFSALGTDPFSARLRAAWVQEGVDDRLILTHPTRGAGLYAITTDAQGERSFTYWRDTSAARALFALPGTAQAVAEVAQARLLYFSLISLAILPEAGREAVLALAAQVRAHGGDVAFDSNYRPRLWESAQAAQTWHARAIAAASIGLPTLEDETALTGETAPATVATRWAALGCPRTVVKAGPEGARLPGGTIVPPPARLNPVDTSGAGDAFNAGFLGAVMHGASDAEAALAGHACAGWTIMRQGAIPARD</sequence>
<reference evidence="6" key="1">
    <citation type="journal article" date="2019" name="Int. J. Syst. Evol. Microbiol.">
        <title>The Global Catalogue of Microorganisms (GCM) 10K type strain sequencing project: providing services to taxonomists for standard genome sequencing and annotation.</title>
        <authorList>
            <consortium name="The Broad Institute Genomics Platform"/>
            <consortium name="The Broad Institute Genome Sequencing Center for Infectious Disease"/>
            <person name="Wu L."/>
            <person name="Ma J."/>
        </authorList>
    </citation>
    <scope>NUCLEOTIDE SEQUENCE [LARGE SCALE GENOMIC DNA]</scope>
    <source>
        <strain evidence="6">KCTC 42224</strain>
    </source>
</reference>
<keyword evidence="6" id="KW-1185">Reference proteome</keyword>
<feature type="domain" description="Carbohydrate kinase PfkB" evidence="4">
    <location>
        <begin position="8"/>
        <end position="295"/>
    </location>
</feature>
<dbReference type="RefSeq" id="WP_191323799.1">
    <property type="nucleotide sequence ID" value="NZ_BMZP01000005.1"/>
</dbReference>
<evidence type="ECO:0000313" key="5">
    <source>
        <dbReference type="EMBL" id="MFC3671539.1"/>
    </source>
</evidence>
<evidence type="ECO:0000256" key="1">
    <source>
        <dbReference type="ARBA" id="ARBA00010688"/>
    </source>
</evidence>
<dbReference type="Pfam" id="PF00294">
    <property type="entry name" value="PfkB"/>
    <property type="match status" value="1"/>
</dbReference>
<dbReference type="InterPro" id="IPR011611">
    <property type="entry name" value="PfkB_dom"/>
</dbReference>
<dbReference type="PANTHER" id="PTHR43085:SF15">
    <property type="entry name" value="2-DEHYDRO-3-DEOXYGLUCONOKINASE"/>
    <property type="match status" value="1"/>
</dbReference>
<accession>A0ABV7V321</accession>
<organism evidence="5 6">
    <name type="scientific">Novosphingobium pokkalii</name>
    <dbReference type="NCBI Taxonomy" id="1770194"/>
    <lineage>
        <taxon>Bacteria</taxon>
        <taxon>Pseudomonadati</taxon>
        <taxon>Pseudomonadota</taxon>
        <taxon>Alphaproteobacteria</taxon>
        <taxon>Sphingomonadales</taxon>
        <taxon>Sphingomonadaceae</taxon>
        <taxon>Novosphingobium</taxon>
    </lineage>
</organism>
<dbReference type="InterPro" id="IPR050306">
    <property type="entry name" value="PfkB_Carbo_kinase"/>
</dbReference>
<evidence type="ECO:0000313" key="6">
    <source>
        <dbReference type="Proteomes" id="UP001595683"/>
    </source>
</evidence>
<dbReference type="PROSITE" id="PS00584">
    <property type="entry name" value="PFKB_KINASES_2"/>
    <property type="match status" value="1"/>
</dbReference>
<dbReference type="CDD" id="cd01166">
    <property type="entry name" value="KdgK"/>
    <property type="match status" value="1"/>
</dbReference>
<dbReference type="Proteomes" id="UP001595683">
    <property type="component" value="Unassembled WGS sequence"/>
</dbReference>
<proteinExistence type="inferred from homology"/>
<dbReference type="EMBL" id="JBHRYE010000012">
    <property type="protein sequence ID" value="MFC3671539.1"/>
    <property type="molecule type" value="Genomic_DNA"/>
</dbReference>
<gene>
    <name evidence="5" type="ORF">ACFOOT_08875</name>
</gene>
<evidence type="ECO:0000256" key="3">
    <source>
        <dbReference type="ARBA" id="ARBA00022777"/>
    </source>
</evidence>
<dbReference type="Gene3D" id="3.40.1190.20">
    <property type="match status" value="1"/>
</dbReference>
<dbReference type="InterPro" id="IPR002173">
    <property type="entry name" value="Carboh/pur_kinase_PfkB_CS"/>
</dbReference>
<protein>
    <submittedName>
        <fullName evidence="5">Sugar kinase</fullName>
    </submittedName>
</protein>